<keyword evidence="5" id="KW-1188">Viral release from host cell</keyword>
<evidence type="ECO:0000256" key="4">
    <source>
        <dbReference type="ARBA" id="ARBA00022595"/>
    </source>
</evidence>
<reference evidence="9" key="1">
    <citation type="journal article" date="2021" name="Proc. Natl. Acad. Sci. U.S.A.">
        <title>A Catalog of Tens of Thousands of Viruses from Human Metagenomes Reveals Hidden Associations with Chronic Diseases.</title>
        <authorList>
            <person name="Tisza M.J."/>
            <person name="Buck C.B."/>
        </authorList>
    </citation>
    <scope>NUCLEOTIDE SEQUENCE</scope>
    <source>
        <strain evidence="9">Ctqq75</strain>
    </source>
</reference>
<sequence>MAIEFVEKAKELYDRLENDRKSYITRAEECAKLTIPSLFPKEADNKDTKYDTPYQSVGARGLNNLTAKLLLALFPPNAPFYKLTLRDDLAAYYEADANAKYEIEQKLVQMEQIILNCIETYQIRVTINEAIKQLLVAGNCCLFLPPKEGGIKLYRLNSYVIQRDALGNVIQLIATDKLTVATLPQEVRSLIDSNKKPEEEIIVYTHVYYSNEDDRMYSYQEVDGKQIPGTENNYPKDKCPWIPLRLVKIDGESYGRGYVEEYLGDLKSLEGLQKAIVELAAIAATVINLVNPNGITQVRKVTATKNGGFAPGRIEDIQTLQLQKSQDMQIAKQTADALEARLSYVFMLNSAVQRSGERVTAEEIRYVAGELEDTLGGIYSILSQELQLPLVRRLLAQLQATGQLPQIPDNMIEPAITTGIEALGRGHDLSKITSFLTTVRDIPEAQQRINWGNAIISLASGHNLDTTGLVKSDEQMQEEMQQQAMMQMAQAATPNVAKGLIEGQEAAPTQ</sequence>
<keyword evidence="6" id="KW-0946">Virion</keyword>
<comment type="subcellular location">
    <subcellularLocation>
        <location evidence="2">Virion</location>
    </subcellularLocation>
</comment>
<organism evidence="9">
    <name type="scientific">virus sp. ctqq75</name>
    <dbReference type="NCBI Taxonomy" id="2827999"/>
    <lineage>
        <taxon>Viruses</taxon>
    </lineage>
</organism>
<evidence type="ECO:0000313" key="9">
    <source>
        <dbReference type="EMBL" id="DAE29620.1"/>
    </source>
</evidence>
<keyword evidence="4" id="KW-1162">Viral penetration into host cytoplasm</keyword>
<evidence type="ECO:0000256" key="2">
    <source>
        <dbReference type="ARBA" id="ARBA00004328"/>
    </source>
</evidence>
<evidence type="ECO:0000256" key="8">
    <source>
        <dbReference type="ARBA" id="ARBA00023296"/>
    </source>
</evidence>
<dbReference type="Pfam" id="PF12236">
    <property type="entry name" value="Head-tail_con"/>
    <property type="match status" value="1"/>
</dbReference>
<dbReference type="GO" id="GO:0044423">
    <property type="term" value="C:virion component"/>
    <property type="evidence" value="ECO:0007669"/>
    <property type="project" value="UniProtKB-KW"/>
</dbReference>
<keyword evidence="8" id="KW-1160">Virus entry into host cell</keyword>
<evidence type="ECO:0000256" key="1">
    <source>
        <dbReference type="ARBA" id="ARBA00003421"/>
    </source>
</evidence>
<protein>
    <submittedName>
        <fullName evidence="9">Head to tail joining protein</fullName>
    </submittedName>
</protein>
<evidence type="ECO:0000256" key="7">
    <source>
        <dbReference type="ARBA" id="ARBA00023219"/>
    </source>
</evidence>
<evidence type="ECO:0000256" key="5">
    <source>
        <dbReference type="ARBA" id="ARBA00022612"/>
    </source>
</evidence>
<evidence type="ECO:0000256" key="6">
    <source>
        <dbReference type="ARBA" id="ARBA00022844"/>
    </source>
</evidence>
<comment type="function">
    <text evidence="1">Forms the portal vertex of the capsid. This portal plays critical roles in head assembly, genome packaging, neck/tail attachment, and genome ejection. The portal protein multimerizes as a single ring-shaped homododecamer arranged around a central channel.</text>
</comment>
<dbReference type="GO" id="GO:0099002">
    <property type="term" value="P:symbiont genome ejection through host cell envelope, short tail mechanism"/>
    <property type="evidence" value="ECO:0007669"/>
    <property type="project" value="UniProtKB-KW"/>
</dbReference>
<keyword evidence="7" id="KW-0231">Viral genome packaging</keyword>
<dbReference type="EMBL" id="BK059096">
    <property type="protein sequence ID" value="DAE29620.1"/>
    <property type="molecule type" value="Genomic_DNA"/>
</dbReference>
<keyword evidence="3" id="KW-1244">Viral short tail ejection system</keyword>
<evidence type="ECO:0000256" key="3">
    <source>
        <dbReference type="ARBA" id="ARBA00022470"/>
    </source>
</evidence>
<dbReference type="InterPro" id="IPR020991">
    <property type="entry name" value="Connector_podovirus"/>
</dbReference>
<proteinExistence type="predicted"/>
<keyword evidence="3" id="KW-1171">Viral genome ejection through host cell envelope</keyword>
<name>A0A8S5RF61_9VIRU</name>
<accession>A0A8S5RF61</accession>